<sequence length="114" mass="12742">MVTVQRPSGEATQLVETKAPAVACAEKVSHPPAAVDTGEEGSRWSNGKDQLNEQRTVVEKISVEELTAAVGQMVLSKSHSRPFIKTFGRFWEQTCGRTSLGKLWRTERKWRKSE</sequence>
<organism evidence="2 3">
    <name type="scientific">Ameca splendens</name>
    <dbReference type="NCBI Taxonomy" id="208324"/>
    <lineage>
        <taxon>Eukaryota</taxon>
        <taxon>Metazoa</taxon>
        <taxon>Chordata</taxon>
        <taxon>Craniata</taxon>
        <taxon>Vertebrata</taxon>
        <taxon>Euteleostomi</taxon>
        <taxon>Actinopterygii</taxon>
        <taxon>Neopterygii</taxon>
        <taxon>Teleostei</taxon>
        <taxon>Neoteleostei</taxon>
        <taxon>Acanthomorphata</taxon>
        <taxon>Ovalentaria</taxon>
        <taxon>Atherinomorphae</taxon>
        <taxon>Cyprinodontiformes</taxon>
        <taxon>Goodeidae</taxon>
        <taxon>Ameca</taxon>
    </lineage>
</organism>
<dbReference type="EMBL" id="JAHRIP010049783">
    <property type="protein sequence ID" value="MEQ2300539.1"/>
    <property type="molecule type" value="Genomic_DNA"/>
</dbReference>
<keyword evidence="3" id="KW-1185">Reference proteome</keyword>
<evidence type="ECO:0000313" key="2">
    <source>
        <dbReference type="EMBL" id="MEQ2300539.1"/>
    </source>
</evidence>
<gene>
    <name evidence="2" type="ORF">AMECASPLE_026711</name>
</gene>
<feature type="region of interest" description="Disordered" evidence="1">
    <location>
        <begin position="27"/>
        <end position="49"/>
    </location>
</feature>
<proteinExistence type="predicted"/>
<accession>A0ABV0Z2W7</accession>
<dbReference type="Proteomes" id="UP001469553">
    <property type="component" value="Unassembled WGS sequence"/>
</dbReference>
<protein>
    <submittedName>
        <fullName evidence="2">Uncharacterized protein</fullName>
    </submittedName>
</protein>
<reference evidence="2 3" key="1">
    <citation type="submission" date="2021-06" db="EMBL/GenBank/DDBJ databases">
        <authorList>
            <person name="Palmer J.M."/>
        </authorList>
    </citation>
    <scope>NUCLEOTIDE SEQUENCE [LARGE SCALE GENOMIC DNA]</scope>
    <source>
        <strain evidence="2 3">AS_MEX2019</strain>
        <tissue evidence="2">Muscle</tissue>
    </source>
</reference>
<name>A0ABV0Z2W7_9TELE</name>
<evidence type="ECO:0000313" key="3">
    <source>
        <dbReference type="Proteomes" id="UP001469553"/>
    </source>
</evidence>
<comment type="caution">
    <text evidence="2">The sequence shown here is derived from an EMBL/GenBank/DDBJ whole genome shotgun (WGS) entry which is preliminary data.</text>
</comment>
<evidence type="ECO:0000256" key="1">
    <source>
        <dbReference type="SAM" id="MobiDB-lite"/>
    </source>
</evidence>